<evidence type="ECO:0000256" key="2">
    <source>
        <dbReference type="ARBA" id="ARBA00022723"/>
    </source>
</evidence>
<feature type="signal peptide" evidence="4">
    <location>
        <begin position="1"/>
        <end position="20"/>
    </location>
</feature>
<dbReference type="AlphaFoldDB" id="A0A0C9R1G8"/>
<dbReference type="PANTHER" id="PTHR18952:SF137">
    <property type="entry name" value="CARBONIC ANHYDRASE"/>
    <property type="match status" value="1"/>
</dbReference>
<dbReference type="InterPro" id="IPR001148">
    <property type="entry name" value="CA_dom"/>
</dbReference>
<reference evidence="6" key="1">
    <citation type="submission" date="2015-01" db="EMBL/GenBank/DDBJ databases">
        <title>Transcriptome Assembly of Fopius arisanus.</title>
        <authorList>
            <person name="Geib S."/>
        </authorList>
    </citation>
    <scope>NUCLEOTIDE SEQUENCE</scope>
</reference>
<feature type="domain" description="Alpha-carbonic anhydrase" evidence="5">
    <location>
        <begin position="20"/>
        <end position="280"/>
    </location>
</feature>
<keyword evidence="2 4" id="KW-0479">Metal-binding</keyword>
<dbReference type="GO" id="GO:0005737">
    <property type="term" value="C:cytoplasm"/>
    <property type="evidence" value="ECO:0007669"/>
    <property type="project" value="TreeGrafter"/>
</dbReference>
<dbReference type="PROSITE" id="PS00162">
    <property type="entry name" value="ALPHA_CA_1"/>
    <property type="match status" value="1"/>
</dbReference>
<sequence length="305" mass="35015">MLIIYLYIFLISCSVKYSIAHFGYSKRQQHLWAQTFKMCAGKMQSPVAISSKKSLILPLPALEMIKFHNLMGGTLVLHNNGHSVSLNFEKQNSDEQLPYVFGAMLTENQNYVLQGLHFHWGNKNNRGSEHTLNGVSYPMEMHMIFKNTAYPETAEALSNEDGLTVLATFFQLQEDDNESLSPIVESLPVVKWKNSRANLNVTFTLNSLLPKDTDTFYTYRGSLTTPPCSEAVTWIIFSMTVPISFKQMNKFRILSNGEDVLAENYRKLQKIGNRKVYLRKLTPKFTDNPELNFNLNVSSLNWYWQ</sequence>
<protein>
    <recommendedName>
        <fullName evidence="4">Carbonic anhydrase</fullName>
        <ecNumber evidence="4">4.2.1.1</ecNumber>
    </recommendedName>
</protein>
<evidence type="ECO:0000256" key="3">
    <source>
        <dbReference type="ARBA" id="ARBA00022833"/>
    </source>
</evidence>
<dbReference type="PANTHER" id="PTHR18952">
    <property type="entry name" value="CARBONIC ANHYDRASE"/>
    <property type="match status" value="1"/>
</dbReference>
<feature type="chain" id="PRO_5025097548" description="Carbonic anhydrase" evidence="4">
    <location>
        <begin position="21"/>
        <end position="305"/>
    </location>
</feature>
<dbReference type="Pfam" id="PF00194">
    <property type="entry name" value="Carb_anhydrase"/>
    <property type="match status" value="1"/>
</dbReference>
<organism evidence="6">
    <name type="scientific">Fopius arisanus</name>
    <dbReference type="NCBI Taxonomy" id="64838"/>
    <lineage>
        <taxon>Eukaryota</taxon>
        <taxon>Metazoa</taxon>
        <taxon>Ecdysozoa</taxon>
        <taxon>Arthropoda</taxon>
        <taxon>Hexapoda</taxon>
        <taxon>Insecta</taxon>
        <taxon>Pterygota</taxon>
        <taxon>Neoptera</taxon>
        <taxon>Endopterygota</taxon>
        <taxon>Hymenoptera</taxon>
        <taxon>Apocrita</taxon>
        <taxon>Ichneumonoidea</taxon>
        <taxon>Braconidae</taxon>
        <taxon>Opiinae</taxon>
        <taxon>Fopius</taxon>
    </lineage>
</organism>
<proteinExistence type="inferred from homology"/>
<keyword evidence="4" id="KW-0456">Lyase</keyword>
<keyword evidence="3 4" id="KW-0862">Zinc</keyword>
<dbReference type="GO" id="GO:0004089">
    <property type="term" value="F:carbonate dehydratase activity"/>
    <property type="evidence" value="ECO:0007669"/>
    <property type="project" value="UniProtKB-UniRule"/>
</dbReference>
<dbReference type="SMART" id="SM01057">
    <property type="entry name" value="Carb_anhydrase"/>
    <property type="match status" value="1"/>
</dbReference>
<name>A0A0C9R1G8_9HYME</name>
<gene>
    <name evidence="6" type="primary">ca2_3</name>
    <name evidence="6" type="ORF">g.65235</name>
</gene>
<comment type="similarity">
    <text evidence="1 4">Belongs to the alpha-carbonic anhydrase family.</text>
</comment>
<dbReference type="Gene3D" id="3.10.200.10">
    <property type="entry name" value="Alpha carbonic anhydrase"/>
    <property type="match status" value="1"/>
</dbReference>
<keyword evidence="4" id="KW-0732">Signal</keyword>
<dbReference type="SUPFAM" id="SSF51069">
    <property type="entry name" value="Carbonic anhydrase"/>
    <property type="match status" value="1"/>
</dbReference>
<dbReference type="CDD" id="cd00326">
    <property type="entry name" value="alpha_CA"/>
    <property type="match status" value="1"/>
</dbReference>
<dbReference type="InterPro" id="IPR018338">
    <property type="entry name" value="Carbonic_anhydrase_a-class_CS"/>
</dbReference>
<comment type="cofactor">
    <cofactor evidence="4">
        <name>Zn(2+)</name>
        <dbReference type="ChEBI" id="CHEBI:29105"/>
    </cofactor>
</comment>
<evidence type="ECO:0000256" key="4">
    <source>
        <dbReference type="RuleBase" id="RU367011"/>
    </source>
</evidence>
<dbReference type="EC" id="4.2.1.1" evidence="4"/>
<accession>A0A0C9R1G8</accession>
<dbReference type="PROSITE" id="PS51144">
    <property type="entry name" value="ALPHA_CA_2"/>
    <property type="match status" value="1"/>
</dbReference>
<evidence type="ECO:0000259" key="5">
    <source>
        <dbReference type="PROSITE" id="PS51144"/>
    </source>
</evidence>
<evidence type="ECO:0000256" key="1">
    <source>
        <dbReference type="ARBA" id="ARBA00010718"/>
    </source>
</evidence>
<comment type="function">
    <text evidence="4">Reversible hydration of carbon dioxide.</text>
</comment>
<evidence type="ECO:0000313" key="6">
    <source>
        <dbReference type="EMBL" id="JAG70473.1"/>
    </source>
</evidence>
<dbReference type="InterPro" id="IPR023561">
    <property type="entry name" value="Carbonic_anhydrase_a-class"/>
</dbReference>
<dbReference type="InterPro" id="IPR036398">
    <property type="entry name" value="CA_dom_sf"/>
</dbReference>
<dbReference type="EMBL" id="GBYB01000706">
    <property type="protein sequence ID" value="JAG70473.1"/>
    <property type="molecule type" value="Transcribed_RNA"/>
</dbReference>
<comment type="catalytic activity">
    <reaction evidence="4">
        <text>hydrogencarbonate + H(+) = CO2 + H2O</text>
        <dbReference type="Rhea" id="RHEA:10748"/>
        <dbReference type="ChEBI" id="CHEBI:15377"/>
        <dbReference type="ChEBI" id="CHEBI:15378"/>
        <dbReference type="ChEBI" id="CHEBI:16526"/>
        <dbReference type="ChEBI" id="CHEBI:17544"/>
        <dbReference type="EC" id="4.2.1.1"/>
    </reaction>
</comment>
<dbReference type="GO" id="GO:0008270">
    <property type="term" value="F:zinc ion binding"/>
    <property type="evidence" value="ECO:0007669"/>
    <property type="project" value="UniProtKB-UniRule"/>
</dbReference>